<name>A0A346NHR6_9ALTE</name>
<dbReference type="Proteomes" id="UP000262073">
    <property type="component" value="Chromosome"/>
</dbReference>
<evidence type="ECO:0000313" key="5">
    <source>
        <dbReference type="Proteomes" id="UP000262073"/>
    </source>
</evidence>
<evidence type="ECO:0000259" key="3">
    <source>
        <dbReference type="Pfam" id="PF13505"/>
    </source>
</evidence>
<dbReference type="PROSITE" id="PS51257">
    <property type="entry name" value="PROKAR_LIPOPROTEIN"/>
    <property type="match status" value="1"/>
</dbReference>
<dbReference type="InterPro" id="IPR027385">
    <property type="entry name" value="Beta-barrel_OMP"/>
</dbReference>
<dbReference type="KEGG" id="salm:D0Y50_01030"/>
<evidence type="ECO:0000313" key="4">
    <source>
        <dbReference type="EMBL" id="AXR05073.1"/>
    </source>
</evidence>
<feature type="signal peptide" evidence="2">
    <location>
        <begin position="1"/>
        <end position="19"/>
    </location>
</feature>
<keyword evidence="5" id="KW-1185">Reference proteome</keyword>
<feature type="domain" description="Outer membrane protein beta-barrel" evidence="3">
    <location>
        <begin position="18"/>
        <end position="162"/>
    </location>
</feature>
<dbReference type="AlphaFoldDB" id="A0A346NHR6"/>
<evidence type="ECO:0000256" key="2">
    <source>
        <dbReference type="SAM" id="SignalP"/>
    </source>
</evidence>
<organism evidence="4 5">
    <name type="scientific">Salinimonas sediminis</name>
    <dbReference type="NCBI Taxonomy" id="2303538"/>
    <lineage>
        <taxon>Bacteria</taxon>
        <taxon>Pseudomonadati</taxon>
        <taxon>Pseudomonadota</taxon>
        <taxon>Gammaproteobacteria</taxon>
        <taxon>Alteromonadales</taxon>
        <taxon>Alteromonadaceae</taxon>
        <taxon>Alteromonas/Salinimonas group</taxon>
        <taxon>Salinimonas</taxon>
    </lineage>
</organism>
<proteinExistence type="predicted"/>
<feature type="chain" id="PRO_5017054510" evidence="2">
    <location>
        <begin position="20"/>
        <end position="193"/>
    </location>
</feature>
<dbReference type="Gene3D" id="2.40.160.20">
    <property type="match status" value="1"/>
</dbReference>
<accession>A0A346NHR6</accession>
<dbReference type="RefSeq" id="WP_108565809.1">
    <property type="nucleotide sequence ID" value="NZ_CP031769.1"/>
</dbReference>
<reference evidence="4 5" key="1">
    <citation type="submission" date="2018-08" db="EMBL/GenBank/DDBJ databases">
        <title>Salinimonas sediminis sp. nov., a piezophilic bacterium isolated from a deep-sea sediment sample from the New Britain Trench.</title>
        <authorList>
            <person name="Cao J."/>
        </authorList>
    </citation>
    <scope>NUCLEOTIDE SEQUENCE [LARGE SCALE GENOMIC DNA]</scope>
    <source>
        <strain evidence="4 5">N102</strain>
    </source>
</reference>
<dbReference type="Pfam" id="PF13505">
    <property type="entry name" value="OMP_b-brl"/>
    <property type="match status" value="1"/>
</dbReference>
<dbReference type="InterPro" id="IPR011250">
    <property type="entry name" value="OMP/PagP_B-barrel"/>
</dbReference>
<dbReference type="OrthoDB" id="7059177at2"/>
<protein>
    <submittedName>
        <fullName evidence="4">Porin family protein</fullName>
    </submittedName>
</protein>
<dbReference type="SUPFAM" id="SSF56925">
    <property type="entry name" value="OMPA-like"/>
    <property type="match status" value="1"/>
</dbReference>
<dbReference type="EMBL" id="CP031769">
    <property type="protein sequence ID" value="AXR05073.1"/>
    <property type="molecule type" value="Genomic_DNA"/>
</dbReference>
<gene>
    <name evidence="4" type="ORF">D0Y50_01030</name>
</gene>
<evidence type="ECO:0000256" key="1">
    <source>
        <dbReference type="ARBA" id="ARBA00022729"/>
    </source>
</evidence>
<keyword evidence="1 2" id="KW-0732">Signal</keyword>
<sequence length="193" mass="20853">MKKAILTMSLGLLSCNVLAAAPAWDYAQLSIIKADYDSAVELKPIGGMVFVSNELSEHMFIAGSYSYLRDEVYGTDVEVSQSTLGVGYKYSVTANTDVFSAITFEYGDNTVKAPGYSQYDDGSGYGVMAGVRSLITSQIELKAALRFVDIDGEDETSLGLAADYLITPRFAVGVNYDNGSAFSLVGINLRYNY</sequence>